<feature type="compositionally biased region" description="Polar residues" evidence="1">
    <location>
        <begin position="237"/>
        <end position="246"/>
    </location>
</feature>
<dbReference type="AlphaFoldDB" id="A0A4Q0A2E2"/>
<dbReference type="EMBL" id="ML002216">
    <property type="protein sequence ID" value="RKP40275.1"/>
    <property type="molecule type" value="Genomic_DNA"/>
</dbReference>
<organism evidence="2 3">
    <name type="scientific">Dimargaris cristalligena</name>
    <dbReference type="NCBI Taxonomy" id="215637"/>
    <lineage>
        <taxon>Eukaryota</taxon>
        <taxon>Fungi</taxon>
        <taxon>Fungi incertae sedis</taxon>
        <taxon>Zoopagomycota</taxon>
        <taxon>Kickxellomycotina</taxon>
        <taxon>Dimargaritomycetes</taxon>
        <taxon>Dimargaritales</taxon>
        <taxon>Dimargaritaceae</taxon>
        <taxon>Dimargaris</taxon>
    </lineage>
</organism>
<protein>
    <submittedName>
        <fullName evidence="2">Uncharacterized protein</fullName>
    </submittedName>
</protein>
<accession>A0A4Q0A2E2</accession>
<gene>
    <name evidence="2" type="ORF">BJ085DRAFT_32320</name>
</gene>
<proteinExistence type="predicted"/>
<name>A0A4Q0A2E2_9FUNG</name>
<feature type="compositionally biased region" description="Basic and acidic residues" evidence="1">
    <location>
        <begin position="12"/>
        <end position="21"/>
    </location>
</feature>
<evidence type="ECO:0000313" key="3">
    <source>
        <dbReference type="Proteomes" id="UP000268162"/>
    </source>
</evidence>
<feature type="region of interest" description="Disordered" evidence="1">
    <location>
        <begin position="224"/>
        <end position="246"/>
    </location>
</feature>
<feature type="compositionally biased region" description="Basic residues" evidence="1">
    <location>
        <begin position="583"/>
        <end position="596"/>
    </location>
</feature>
<evidence type="ECO:0000313" key="2">
    <source>
        <dbReference type="EMBL" id="RKP40275.1"/>
    </source>
</evidence>
<feature type="compositionally biased region" description="Low complexity" evidence="1">
    <location>
        <begin position="528"/>
        <end position="553"/>
    </location>
</feature>
<reference evidence="3" key="1">
    <citation type="journal article" date="2018" name="Nat. Microbiol.">
        <title>Leveraging single-cell genomics to expand the fungal tree of life.</title>
        <authorList>
            <person name="Ahrendt S.R."/>
            <person name="Quandt C.A."/>
            <person name="Ciobanu D."/>
            <person name="Clum A."/>
            <person name="Salamov A."/>
            <person name="Andreopoulos B."/>
            <person name="Cheng J.F."/>
            <person name="Woyke T."/>
            <person name="Pelin A."/>
            <person name="Henrissat B."/>
            <person name="Reynolds N.K."/>
            <person name="Benny G.L."/>
            <person name="Smith M.E."/>
            <person name="James T.Y."/>
            <person name="Grigoriev I.V."/>
        </authorList>
    </citation>
    <scope>NUCLEOTIDE SEQUENCE [LARGE SCALE GENOMIC DNA]</scope>
    <source>
        <strain evidence="3">RSA 468</strain>
    </source>
</reference>
<dbReference type="Proteomes" id="UP000268162">
    <property type="component" value="Unassembled WGS sequence"/>
</dbReference>
<feature type="region of interest" description="Disordered" evidence="1">
    <location>
        <begin position="471"/>
        <end position="670"/>
    </location>
</feature>
<feature type="compositionally biased region" description="Pro residues" evidence="1">
    <location>
        <begin position="554"/>
        <end position="563"/>
    </location>
</feature>
<feature type="region of interest" description="Disordered" evidence="1">
    <location>
        <begin position="1"/>
        <end position="47"/>
    </location>
</feature>
<keyword evidence="3" id="KW-1185">Reference proteome</keyword>
<sequence>MPKSKKTATRSEAPRKKKESEPVDNSGLVPEISASTQASQTPVARPIPASPYLDTLAFRIEELKQNVRNPALSAAERGPLEATLRELERLFDQLLALPSAPQAEEDRSGQTIHTLYLLSVVYPDVKQSQSFSTAERTALDKLFQFMFAHALEAKTYPVALPTETSRVLQAIRAGEETVVDFSPDVTLTYAELQKLLSRLASHSRGQPPKLSFPSILKSTAADFKPSRSLTRRAAATPSPSISGQTTMPTTFRELNQFVDFDHGDSLRKYVVVPASGISFTCPSVIFDPPTPSPVSEKPAAAPMDKESDIVVISMDKEPLAATPPTDEYQSTSDYAPTEMVEVMSNGVPPMMPVPYPSAWPGHPAVPNGALWMGPPDSAGGSPGSHIEPSYSGPGSEGAPMAAPYMMYSPYPPVNQHPGGGDGADAAPGSYPPYPPYSHYSPAPEGGDMPVGMMMGYPPPYDPNWPPHAYGAVNGVPDEGLAPPTDGGDLTVPRHQSTSSRSSSIGNPATEGPGTSVVPHTNGYPNGMYPPYSGAQQQPQQQQMPVYPGQGYPGMPLPPGPPVYGHPHYYYQHTSHPNGPMPPHHQHPHHQHQHPVHHPSAGVPGPNGHNHRQPGGYSASSGTRGGRGGFKPRGAKAGYYNSPRGGSPNFRGGYRGANNYQARPVPPHPAP</sequence>
<feature type="compositionally biased region" description="Polar residues" evidence="1">
    <location>
        <begin position="33"/>
        <end position="42"/>
    </location>
</feature>
<evidence type="ECO:0000256" key="1">
    <source>
        <dbReference type="SAM" id="MobiDB-lite"/>
    </source>
</evidence>